<gene>
    <name evidence="1" type="ORF">Q5H92_13895</name>
</gene>
<protein>
    <submittedName>
        <fullName evidence="1">Phage head closure protein</fullName>
    </submittedName>
</protein>
<dbReference type="InterPro" id="IPR038666">
    <property type="entry name" value="SSP1_head-tail_sf"/>
</dbReference>
<organism evidence="1 2">
    <name type="scientific">Hymenobacter mellowenesis</name>
    <dbReference type="NCBI Taxonomy" id="3063995"/>
    <lineage>
        <taxon>Bacteria</taxon>
        <taxon>Pseudomonadati</taxon>
        <taxon>Bacteroidota</taxon>
        <taxon>Cytophagia</taxon>
        <taxon>Cytophagales</taxon>
        <taxon>Hymenobacteraceae</taxon>
        <taxon>Hymenobacter</taxon>
    </lineage>
</organism>
<dbReference type="RefSeq" id="WP_305012134.1">
    <property type="nucleotide sequence ID" value="NZ_JAUQSX010000006.1"/>
</dbReference>
<dbReference type="Gene3D" id="2.40.10.270">
    <property type="entry name" value="Bacteriophage SPP1 head-tail adaptor protein"/>
    <property type="match status" value="1"/>
</dbReference>
<reference evidence="1" key="1">
    <citation type="submission" date="2023-07" db="EMBL/GenBank/DDBJ databases">
        <authorList>
            <person name="Kim M.K."/>
        </authorList>
    </citation>
    <scope>NUCLEOTIDE SEQUENCE</scope>
    <source>
        <strain evidence="1">M29</strain>
    </source>
</reference>
<dbReference type="Pfam" id="PF05521">
    <property type="entry name" value="Phage_HCP"/>
    <property type="match status" value="1"/>
</dbReference>
<accession>A0ABT9AD41</accession>
<keyword evidence="2" id="KW-1185">Reference proteome</keyword>
<sequence>MSAAAKFRERVTFYTPGQTVQDEVGGMVPASAETGVTHWARIQALPAKEDLINGKISYRQPYKVTVRFTSGLSSSDRMEWNGHSISITSIWSDERNTEIYLYGYGDNH</sequence>
<evidence type="ECO:0000313" key="1">
    <source>
        <dbReference type="EMBL" id="MDO7847458.1"/>
    </source>
</evidence>
<name>A0ABT9AD41_9BACT</name>
<dbReference type="EMBL" id="JAUQSX010000006">
    <property type="protein sequence ID" value="MDO7847458.1"/>
    <property type="molecule type" value="Genomic_DNA"/>
</dbReference>
<proteinExistence type="predicted"/>
<dbReference type="NCBIfam" id="TIGR01563">
    <property type="entry name" value="gp16_SPP1"/>
    <property type="match status" value="1"/>
</dbReference>
<dbReference type="InterPro" id="IPR008767">
    <property type="entry name" value="Phage_SPP1_head-tail_adaptor"/>
</dbReference>
<comment type="caution">
    <text evidence="1">The sequence shown here is derived from an EMBL/GenBank/DDBJ whole genome shotgun (WGS) entry which is preliminary data.</text>
</comment>
<evidence type="ECO:0000313" key="2">
    <source>
        <dbReference type="Proteomes" id="UP001167796"/>
    </source>
</evidence>
<dbReference type="Proteomes" id="UP001167796">
    <property type="component" value="Unassembled WGS sequence"/>
</dbReference>